<dbReference type="InterPro" id="IPR001471">
    <property type="entry name" value="AP2/ERF_dom"/>
</dbReference>
<evidence type="ECO:0000256" key="5">
    <source>
        <dbReference type="ARBA" id="ARBA00023242"/>
    </source>
</evidence>
<dbReference type="GO" id="GO:0003700">
    <property type="term" value="F:DNA-binding transcription factor activity"/>
    <property type="evidence" value="ECO:0007669"/>
    <property type="project" value="InterPro"/>
</dbReference>
<dbReference type="PROSITE" id="PS51032">
    <property type="entry name" value="AP2_ERF"/>
    <property type="match status" value="1"/>
</dbReference>
<evidence type="ECO:0000313" key="8">
    <source>
        <dbReference type="Proteomes" id="UP000525078"/>
    </source>
</evidence>
<dbReference type="GO" id="GO:0003677">
    <property type="term" value="F:DNA binding"/>
    <property type="evidence" value="ECO:0007669"/>
    <property type="project" value="UniProtKB-KW"/>
</dbReference>
<proteinExistence type="predicted"/>
<dbReference type="EMBL" id="JAATIP010000001">
    <property type="protein sequence ID" value="KAF4396717.1"/>
    <property type="molecule type" value="Genomic_DNA"/>
</dbReference>
<dbReference type="PANTHER" id="PTHR32467">
    <property type="entry name" value="AP2-LIKE ETHYLENE-RESPONSIVE TRANSCRIPTION FACTOR"/>
    <property type="match status" value="1"/>
</dbReference>
<dbReference type="SUPFAM" id="SSF54171">
    <property type="entry name" value="DNA-binding domain"/>
    <property type="match status" value="1"/>
</dbReference>
<dbReference type="GO" id="GO:0005634">
    <property type="term" value="C:nucleus"/>
    <property type="evidence" value="ECO:0007669"/>
    <property type="project" value="UniProtKB-SubCell"/>
</dbReference>
<dbReference type="InterPro" id="IPR016177">
    <property type="entry name" value="DNA-bd_dom_sf"/>
</dbReference>
<comment type="subcellular location">
    <subcellularLocation>
        <location evidence="1">Nucleus</location>
    </subcellularLocation>
</comment>
<evidence type="ECO:0000256" key="4">
    <source>
        <dbReference type="ARBA" id="ARBA00023163"/>
    </source>
</evidence>
<accession>A0A7J6HN76</accession>
<gene>
    <name evidence="7" type="ORF">F8388_004685</name>
</gene>
<evidence type="ECO:0000313" key="7">
    <source>
        <dbReference type="EMBL" id="KAF4396717.1"/>
    </source>
</evidence>
<keyword evidence="5" id="KW-0539">Nucleus</keyword>
<sequence length="125" mass="14912">MQKLNPKCVPRKSIDTFEQRTSIYRGVTRHRWTGRYEAHLWDNSYRREGQTRKGRQGGYDKEEKAARAYDFAALKWWGFNFNFKAALFGFSCYVTEISVEFAKMFPRFGMKKTYDVETMLLSLQH</sequence>
<dbReference type="AlphaFoldDB" id="A0A7J6HN76"/>
<protein>
    <recommendedName>
        <fullName evidence="6">AP2/ERF domain-containing protein</fullName>
    </recommendedName>
</protein>
<evidence type="ECO:0000256" key="3">
    <source>
        <dbReference type="ARBA" id="ARBA00023125"/>
    </source>
</evidence>
<dbReference type="SMART" id="SM00380">
    <property type="entry name" value="AP2"/>
    <property type="match status" value="1"/>
</dbReference>
<evidence type="ECO:0000259" key="6">
    <source>
        <dbReference type="PROSITE" id="PS51032"/>
    </source>
</evidence>
<organism evidence="7 8">
    <name type="scientific">Cannabis sativa</name>
    <name type="common">Hemp</name>
    <name type="synonym">Marijuana</name>
    <dbReference type="NCBI Taxonomy" id="3483"/>
    <lineage>
        <taxon>Eukaryota</taxon>
        <taxon>Viridiplantae</taxon>
        <taxon>Streptophyta</taxon>
        <taxon>Embryophyta</taxon>
        <taxon>Tracheophyta</taxon>
        <taxon>Spermatophyta</taxon>
        <taxon>Magnoliopsida</taxon>
        <taxon>eudicotyledons</taxon>
        <taxon>Gunneridae</taxon>
        <taxon>Pentapetalae</taxon>
        <taxon>rosids</taxon>
        <taxon>fabids</taxon>
        <taxon>Rosales</taxon>
        <taxon>Cannabaceae</taxon>
        <taxon>Cannabis</taxon>
    </lineage>
</organism>
<dbReference type="InterPro" id="IPR036955">
    <property type="entry name" value="AP2/ERF_dom_sf"/>
</dbReference>
<evidence type="ECO:0000256" key="1">
    <source>
        <dbReference type="ARBA" id="ARBA00004123"/>
    </source>
</evidence>
<reference evidence="7 8" key="1">
    <citation type="journal article" date="2020" name="bioRxiv">
        <title>Sequence and annotation of 42 cannabis genomes reveals extensive copy number variation in cannabinoid synthesis and pathogen resistance genes.</title>
        <authorList>
            <person name="Mckernan K.J."/>
            <person name="Helbert Y."/>
            <person name="Kane L.T."/>
            <person name="Ebling H."/>
            <person name="Zhang L."/>
            <person name="Liu B."/>
            <person name="Eaton Z."/>
            <person name="Mclaughlin S."/>
            <person name="Kingan S."/>
            <person name="Baybayan P."/>
            <person name="Concepcion G."/>
            <person name="Jordan M."/>
            <person name="Riva A."/>
            <person name="Barbazuk W."/>
            <person name="Harkins T."/>
        </authorList>
    </citation>
    <scope>NUCLEOTIDE SEQUENCE [LARGE SCALE GENOMIC DNA]</scope>
    <source>
        <strain evidence="8">cv. Jamaican Lion 4</strain>
        <tissue evidence="7">Leaf</tissue>
    </source>
</reference>
<feature type="domain" description="AP2/ERF" evidence="6">
    <location>
        <begin position="23"/>
        <end position="91"/>
    </location>
</feature>
<comment type="caution">
    <text evidence="7">The sequence shown here is derived from an EMBL/GenBank/DDBJ whole genome shotgun (WGS) entry which is preliminary data.</text>
</comment>
<keyword evidence="2" id="KW-0805">Transcription regulation</keyword>
<keyword evidence="4" id="KW-0804">Transcription</keyword>
<dbReference type="PANTHER" id="PTHR32467:SF218">
    <property type="entry name" value="AP2-LIKE ETHYLENE-RESPONSIVE TRANSCRIPTION FACTOR PLT2"/>
    <property type="match status" value="1"/>
</dbReference>
<dbReference type="Proteomes" id="UP000525078">
    <property type="component" value="Unassembled WGS sequence"/>
</dbReference>
<evidence type="ECO:0000256" key="2">
    <source>
        <dbReference type="ARBA" id="ARBA00023015"/>
    </source>
</evidence>
<dbReference type="CDD" id="cd00018">
    <property type="entry name" value="AP2"/>
    <property type="match status" value="1"/>
</dbReference>
<dbReference type="Gene3D" id="3.30.730.10">
    <property type="entry name" value="AP2/ERF domain"/>
    <property type="match status" value="1"/>
</dbReference>
<keyword evidence="3" id="KW-0238">DNA-binding</keyword>
<name>A0A7J6HN76_CANSA</name>